<sequence>MGPKPTKDLQSQDCKVFMDIIDGLRSKGISRYIGLPFPVGGNLTTTFATELFLRYVTETSEERCRVSIQPGKGHTDDQRKKLEAFGFSSTFDEPDVGDVAYRACAAMPWTDFKRFCDVLRMTTSRSLLNLI</sequence>
<dbReference type="EMBL" id="JAQQWK010000001">
    <property type="protein sequence ID" value="KAK8056148.1"/>
    <property type="molecule type" value="Genomic_DNA"/>
</dbReference>
<name>A0ABR1UDX8_9PEZI</name>
<proteinExistence type="predicted"/>
<comment type="caution">
    <text evidence="1">The sequence shown here is derived from an EMBL/GenBank/DDBJ whole genome shotgun (WGS) entry which is preliminary data.</text>
</comment>
<dbReference type="Gene3D" id="3.40.50.300">
    <property type="entry name" value="P-loop containing nucleotide triphosphate hydrolases"/>
    <property type="match status" value="1"/>
</dbReference>
<evidence type="ECO:0000313" key="1">
    <source>
        <dbReference type="EMBL" id="KAK8056148.1"/>
    </source>
</evidence>
<dbReference type="InterPro" id="IPR027417">
    <property type="entry name" value="P-loop_NTPase"/>
</dbReference>
<reference evidence="1 2" key="1">
    <citation type="submission" date="2023-01" db="EMBL/GenBank/DDBJ databases">
        <title>Analysis of 21 Apiospora genomes using comparative genomics revels a genus with tremendous synthesis potential of carbohydrate active enzymes and secondary metabolites.</title>
        <authorList>
            <person name="Sorensen T."/>
        </authorList>
    </citation>
    <scope>NUCLEOTIDE SEQUENCE [LARGE SCALE GENOMIC DNA]</scope>
    <source>
        <strain evidence="1 2">CBS 33761</strain>
    </source>
</reference>
<organism evidence="1 2">
    <name type="scientific">Apiospora rasikravindrae</name>
    <dbReference type="NCBI Taxonomy" id="990691"/>
    <lineage>
        <taxon>Eukaryota</taxon>
        <taxon>Fungi</taxon>
        <taxon>Dikarya</taxon>
        <taxon>Ascomycota</taxon>
        <taxon>Pezizomycotina</taxon>
        <taxon>Sordariomycetes</taxon>
        <taxon>Xylariomycetidae</taxon>
        <taxon>Amphisphaeriales</taxon>
        <taxon>Apiosporaceae</taxon>
        <taxon>Apiospora</taxon>
    </lineage>
</organism>
<evidence type="ECO:0000313" key="2">
    <source>
        <dbReference type="Proteomes" id="UP001444661"/>
    </source>
</evidence>
<protein>
    <submittedName>
        <fullName evidence="1">Uncharacterized protein</fullName>
    </submittedName>
</protein>
<gene>
    <name evidence="1" type="ORF">PG993_001375</name>
</gene>
<dbReference type="Proteomes" id="UP001444661">
    <property type="component" value="Unassembled WGS sequence"/>
</dbReference>
<accession>A0ABR1UDX8</accession>
<keyword evidence="2" id="KW-1185">Reference proteome</keyword>